<dbReference type="GO" id="GO:0006950">
    <property type="term" value="P:response to stress"/>
    <property type="evidence" value="ECO:0007669"/>
    <property type="project" value="UniProtKB-ARBA"/>
</dbReference>
<dbReference type="EC" id="2.7.1.21" evidence="2"/>
<evidence type="ECO:0000256" key="2">
    <source>
        <dbReference type="ARBA" id="ARBA00012118"/>
    </source>
</evidence>
<dbReference type="GO" id="GO:0004797">
    <property type="term" value="F:thymidine kinase activity"/>
    <property type="evidence" value="ECO:0007669"/>
    <property type="project" value="UniProtKB-EC"/>
</dbReference>
<name>A0AAW0J5P7_QUESU</name>
<dbReference type="InterPro" id="IPR011990">
    <property type="entry name" value="TPR-like_helical_dom_sf"/>
</dbReference>
<evidence type="ECO:0000256" key="8">
    <source>
        <dbReference type="ARBA" id="ARBA00022833"/>
    </source>
</evidence>
<dbReference type="PANTHER" id="PTHR11441:SF0">
    <property type="entry name" value="THYMIDINE KINASE, CYTOSOLIC"/>
    <property type="match status" value="1"/>
</dbReference>
<evidence type="ECO:0000256" key="12">
    <source>
        <dbReference type="ARBA" id="ARBA00060693"/>
    </source>
</evidence>
<comment type="pathway">
    <text evidence="10">Purine metabolism.</text>
</comment>
<keyword evidence="8" id="KW-0862">Zinc</keyword>
<dbReference type="InterPro" id="IPR001267">
    <property type="entry name" value="Thymidine_kinase"/>
</dbReference>
<dbReference type="GO" id="GO:0071897">
    <property type="term" value="P:DNA biosynthetic process"/>
    <property type="evidence" value="ECO:0007669"/>
    <property type="project" value="UniProtKB-KW"/>
</dbReference>
<comment type="pathway">
    <text evidence="12">Pyrimidine metabolism.</text>
</comment>
<dbReference type="Proteomes" id="UP000237347">
    <property type="component" value="Unassembled WGS sequence"/>
</dbReference>
<dbReference type="GO" id="GO:0046872">
    <property type="term" value="F:metal ion binding"/>
    <property type="evidence" value="ECO:0007669"/>
    <property type="project" value="UniProtKB-KW"/>
</dbReference>
<dbReference type="Pfam" id="PF00265">
    <property type="entry name" value="TK"/>
    <property type="match status" value="2"/>
</dbReference>
<keyword evidence="3" id="KW-0237">DNA synthesis</keyword>
<sequence length="494" mass="55034">MLTISRMKSILTPTLSAFTFQLPKTTHLALLTSKSFPCNPNPTTTLLPLKPTTLSPTCSIHSIQSRDVHMEPATLPPEFPGEIHVIVGPMFAGKTTTLLRRIQSESSNGRFGYVQKGLEEVGLNLYYKMRQSGFIPDQYTSTSVYRSWATLATLKHGKQAHGVMIKCQIREYVVVNSALMDMYFTCSSLSGGHQLQEVYEFVLDTPSKEHSVMWGALLGACRVHGDMELVKLAAKKFFELKPKNPGKYVVLSNAYAASGFWDNVIEVRAVMTELEIIKEPGYSRIDVQNGAKFFFKGLFLMFCYIEAENIVSGPDLDFFHLSVAIIKSNKDTRYGLDSIVTHDGAKLPCLALPDLSSFRQKFGLDAYDKLDVIGIDEAQFFEDLYDFCREAADNDGKTVIVAGLDGDYLRRSFGSVLDIIPLADSVTKLTSRCELCGKRAFFTLRKTEEAQTELIGGADVYMPVCRKHYVSGQVVMEAARIVLESQNVQCVPYA</sequence>
<evidence type="ECO:0000256" key="9">
    <source>
        <dbReference type="ARBA" id="ARBA00022840"/>
    </source>
</evidence>
<evidence type="ECO:0000256" key="13">
    <source>
        <dbReference type="RuleBase" id="RU004165"/>
    </source>
</evidence>
<keyword evidence="7 14" id="KW-0418">Kinase</keyword>
<evidence type="ECO:0000256" key="1">
    <source>
        <dbReference type="ARBA" id="ARBA00007587"/>
    </source>
</evidence>
<comment type="similarity">
    <text evidence="1 13">Belongs to the thymidine kinase family.</text>
</comment>
<protein>
    <recommendedName>
        <fullName evidence="2">thymidine kinase</fullName>
        <ecNumber evidence="2">2.7.1.21</ecNumber>
    </recommendedName>
</protein>
<evidence type="ECO:0000256" key="3">
    <source>
        <dbReference type="ARBA" id="ARBA00022634"/>
    </source>
</evidence>
<evidence type="ECO:0000256" key="5">
    <source>
        <dbReference type="ARBA" id="ARBA00022723"/>
    </source>
</evidence>
<dbReference type="FunFam" id="3.40.50.300:FF:000948">
    <property type="entry name" value="Thymidine kinase"/>
    <property type="match status" value="1"/>
</dbReference>
<dbReference type="GO" id="GO:0042802">
    <property type="term" value="F:identical protein binding"/>
    <property type="evidence" value="ECO:0007669"/>
    <property type="project" value="UniProtKB-ARBA"/>
</dbReference>
<dbReference type="Gene3D" id="3.40.50.300">
    <property type="entry name" value="P-loop containing nucleotide triphosphate hydrolases"/>
    <property type="match status" value="2"/>
</dbReference>
<accession>A0AAW0J5P7</accession>
<comment type="caution">
    <text evidence="14">The sequence shown here is derived from an EMBL/GenBank/DDBJ whole genome shotgun (WGS) entry which is preliminary data.</text>
</comment>
<dbReference type="PANTHER" id="PTHR11441">
    <property type="entry name" value="THYMIDINE KINASE"/>
    <property type="match status" value="1"/>
</dbReference>
<comment type="catalytic activity">
    <reaction evidence="11">
        <text>thymidine + ATP = dTMP + ADP + H(+)</text>
        <dbReference type="Rhea" id="RHEA:19129"/>
        <dbReference type="ChEBI" id="CHEBI:15378"/>
        <dbReference type="ChEBI" id="CHEBI:17748"/>
        <dbReference type="ChEBI" id="CHEBI:30616"/>
        <dbReference type="ChEBI" id="CHEBI:63528"/>
        <dbReference type="ChEBI" id="CHEBI:456216"/>
        <dbReference type="EC" id="2.7.1.21"/>
    </reaction>
</comment>
<dbReference type="InterPro" id="IPR027417">
    <property type="entry name" value="P-loop_NTPase"/>
</dbReference>
<proteinExistence type="inferred from homology"/>
<dbReference type="FunFam" id="3.30.60.20:FF:000051">
    <property type="entry name" value="Thymidine kinase"/>
    <property type="match status" value="1"/>
</dbReference>
<evidence type="ECO:0000256" key="11">
    <source>
        <dbReference type="ARBA" id="ARBA00048254"/>
    </source>
</evidence>
<keyword evidence="9" id="KW-0067">ATP-binding</keyword>
<keyword evidence="6" id="KW-0547">Nucleotide-binding</keyword>
<dbReference type="Gene3D" id="1.25.40.10">
    <property type="entry name" value="Tetratricopeptide repeat domain"/>
    <property type="match status" value="1"/>
</dbReference>
<dbReference type="GO" id="GO:0005524">
    <property type="term" value="F:ATP binding"/>
    <property type="evidence" value="ECO:0007669"/>
    <property type="project" value="UniProtKB-KW"/>
</dbReference>
<dbReference type="Gene3D" id="3.30.60.20">
    <property type="match status" value="1"/>
</dbReference>
<keyword evidence="5" id="KW-0479">Metal-binding</keyword>
<keyword evidence="4" id="KW-0808">Transferase</keyword>
<dbReference type="InterPro" id="IPR020633">
    <property type="entry name" value="Thymidine_kinase_CS"/>
</dbReference>
<keyword evidence="15" id="KW-1185">Reference proteome</keyword>
<organism evidence="14 15">
    <name type="scientific">Quercus suber</name>
    <name type="common">Cork oak</name>
    <dbReference type="NCBI Taxonomy" id="58331"/>
    <lineage>
        <taxon>Eukaryota</taxon>
        <taxon>Viridiplantae</taxon>
        <taxon>Streptophyta</taxon>
        <taxon>Embryophyta</taxon>
        <taxon>Tracheophyta</taxon>
        <taxon>Spermatophyta</taxon>
        <taxon>Magnoliopsida</taxon>
        <taxon>eudicotyledons</taxon>
        <taxon>Gunneridae</taxon>
        <taxon>Pentapetalae</taxon>
        <taxon>rosids</taxon>
        <taxon>fabids</taxon>
        <taxon>Fagales</taxon>
        <taxon>Fagaceae</taxon>
        <taxon>Quercus</taxon>
    </lineage>
</organism>
<gene>
    <name evidence="14" type="primary">TK1B_0</name>
    <name evidence="14" type="ORF">CFP56_037511</name>
</gene>
<dbReference type="SUPFAM" id="SSF57716">
    <property type="entry name" value="Glucocorticoid receptor-like (DNA-binding domain)"/>
    <property type="match status" value="1"/>
</dbReference>
<reference evidence="14 15" key="1">
    <citation type="journal article" date="2018" name="Sci. Data">
        <title>The draft genome sequence of cork oak.</title>
        <authorList>
            <person name="Ramos A.M."/>
            <person name="Usie A."/>
            <person name="Barbosa P."/>
            <person name="Barros P.M."/>
            <person name="Capote T."/>
            <person name="Chaves I."/>
            <person name="Simoes F."/>
            <person name="Abreu I."/>
            <person name="Carrasquinho I."/>
            <person name="Faro C."/>
            <person name="Guimaraes J.B."/>
            <person name="Mendonca D."/>
            <person name="Nobrega F."/>
            <person name="Rodrigues L."/>
            <person name="Saibo N.J.M."/>
            <person name="Varela M.C."/>
            <person name="Egas C."/>
            <person name="Matos J."/>
            <person name="Miguel C.M."/>
            <person name="Oliveira M.M."/>
            <person name="Ricardo C.P."/>
            <person name="Goncalves S."/>
        </authorList>
    </citation>
    <scope>NUCLEOTIDE SEQUENCE [LARGE SCALE GENOMIC DNA]</scope>
    <source>
        <strain evidence="15">cv. HL8</strain>
    </source>
</reference>
<dbReference type="AlphaFoldDB" id="A0AAW0J5P7"/>
<dbReference type="EMBL" id="PKMF04000694">
    <property type="protein sequence ID" value="KAK7821666.1"/>
    <property type="molecule type" value="Genomic_DNA"/>
</dbReference>
<evidence type="ECO:0000256" key="6">
    <source>
        <dbReference type="ARBA" id="ARBA00022741"/>
    </source>
</evidence>
<evidence type="ECO:0000256" key="4">
    <source>
        <dbReference type="ARBA" id="ARBA00022679"/>
    </source>
</evidence>
<dbReference type="PROSITE" id="PS00603">
    <property type="entry name" value="TK_CELLULAR_TYPE"/>
    <property type="match status" value="1"/>
</dbReference>
<evidence type="ECO:0000256" key="10">
    <source>
        <dbReference type="ARBA" id="ARBA00025704"/>
    </source>
</evidence>
<evidence type="ECO:0000256" key="7">
    <source>
        <dbReference type="ARBA" id="ARBA00022777"/>
    </source>
</evidence>
<dbReference type="GO" id="GO:0046104">
    <property type="term" value="P:thymidine metabolic process"/>
    <property type="evidence" value="ECO:0007669"/>
    <property type="project" value="TreeGrafter"/>
</dbReference>
<evidence type="ECO:0000313" key="14">
    <source>
        <dbReference type="EMBL" id="KAK7821666.1"/>
    </source>
</evidence>
<dbReference type="Pfam" id="PF20431">
    <property type="entry name" value="E_motif"/>
    <property type="match status" value="1"/>
</dbReference>
<dbReference type="InterPro" id="IPR046848">
    <property type="entry name" value="E_motif"/>
</dbReference>
<evidence type="ECO:0000313" key="15">
    <source>
        <dbReference type="Proteomes" id="UP000237347"/>
    </source>
</evidence>
<dbReference type="SUPFAM" id="SSF52540">
    <property type="entry name" value="P-loop containing nucleoside triphosphate hydrolases"/>
    <property type="match status" value="2"/>
</dbReference>